<sequence length="22" mass="2588">MLTPQTLTNKMSLLRKFVQPIK</sequence>
<organism evidence="1">
    <name type="scientific">Rhizophora mucronata</name>
    <name type="common">Asiatic mangrove</name>
    <dbReference type="NCBI Taxonomy" id="61149"/>
    <lineage>
        <taxon>Eukaryota</taxon>
        <taxon>Viridiplantae</taxon>
        <taxon>Streptophyta</taxon>
        <taxon>Embryophyta</taxon>
        <taxon>Tracheophyta</taxon>
        <taxon>Spermatophyta</taxon>
        <taxon>Magnoliopsida</taxon>
        <taxon>eudicotyledons</taxon>
        <taxon>Gunneridae</taxon>
        <taxon>Pentapetalae</taxon>
        <taxon>rosids</taxon>
        <taxon>fabids</taxon>
        <taxon>Malpighiales</taxon>
        <taxon>Rhizophoraceae</taxon>
        <taxon>Rhizophora</taxon>
    </lineage>
</organism>
<protein>
    <submittedName>
        <fullName evidence="1">Uncharacterized protein</fullName>
    </submittedName>
</protein>
<evidence type="ECO:0000313" key="1">
    <source>
        <dbReference type="EMBL" id="MBX54189.1"/>
    </source>
</evidence>
<accession>A0A2P2PHN4</accession>
<proteinExistence type="predicted"/>
<dbReference type="EMBL" id="GGEC01073705">
    <property type="protein sequence ID" value="MBX54189.1"/>
    <property type="molecule type" value="Transcribed_RNA"/>
</dbReference>
<name>A0A2P2PHN4_RHIMU</name>
<reference evidence="1" key="1">
    <citation type="submission" date="2018-02" db="EMBL/GenBank/DDBJ databases">
        <title>Rhizophora mucronata_Transcriptome.</title>
        <authorList>
            <person name="Meera S.P."/>
            <person name="Sreeshan A."/>
            <person name="Augustine A."/>
        </authorList>
    </citation>
    <scope>NUCLEOTIDE SEQUENCE</scope>
    <source>
        <tissue evidence="1">Leaf</tissue>
    </source>
</reference>
<dbReference type="AlphaFoldDB" id="A0A2P2PHN4"/>